<proteinExistence type="predicted"/>
<sequence>MNSKNYSDLLNSCRSEHLKLDDVILNAELTYISARLPHTNGNLRSEPEPPPLVSTVVIEATSSVRVPKKNRTSALVLSPGL</sequence>
<accession>A0AAV6UD45</accession>
<evidence type="ECO:0000313" key="2">
    <source>
        <dbReference type="Proteomes" id="UP000827092"/>
    </source>
</evidence>
<gene>
    <name evidence="1" type="ORF">JTE90_014020</name>
</gene>
<dbReference type="EMBL" id="JAFNEN010000496">
    <property type="protein sequence ID" value="KAG8181778.1"/>
    <property type="molecule type" value="Genomic_DNA"/>
</dbReference>
<reference evidence="1 2" key="1">
    <citation type="journal article" date="2022" name="Nat. Ecol. Evol.">
        <title>A masculinizing supergene underlies an exaggerated male reproductive morph in a spider.</title>
        <authorList>
            <person name="Hendrickx F."/>
            <person name="De Corte Z."/>
            <person name="Sonet G."/>
            <person name="Van Belleghem S.M."/>
            <person name="Kostlbacher S."/>
            <person name="Vangestel C."/>
        </authorList>
    </citation>
    <scope>NUCLEOTIDE SEQUENCE [LARGE SCALE GENOMIC DNA]</scope>
    <source>
        <strain evidence="1">W744_W776</strain>
    </source>
</reference>
<organism evidence="1 2">
    <name type="scientific">Oedothorax gibbosus</name>
    <dbReference type="NCBI Taxonomy" id="931172"/>
    <lineage>
        <taxon>Eukaryota</taxon>
        <taxon>Metazoa</taxon>
        <taxon>Ecdysozoa</taxon>
        <taxon>Arthropoda</taxon>
        <taxon>Chelicerata</taxon>
        <taxon>Arachnida</taxon>
        <taxon>Araneae</taxon>
        <taxon>Araneomorphae</taxon>
        <taxon>Entelegynae</taxon>
        <taxon>Araneoidea</taxon>
        <taxon>Linyphiidae</taxon>
        <taxon>Erigoninae</taxon>
        <taxon>Oedothorax</taxon>
    </lineage>
</organism>
<comment type="caution">
    <text evidence="1">The sequence shown here is derived from an EMBL/GenBank/DDBJ whole genome shotgun (WGS) entry which is preliminary data.</text>
</comment>
<dbReference type="Proteomes" id="UP000827092">
    <property type="component" value="Unassembled WGS sequence"/>
</dbReference>
<name>A0AAV6UD45_9ARAC</name>
<evidence type="ECO:0000313" key="1">
    <source>
        <dbReference type="EMBL" id="KAG8181778.1"/>
    </source>
</evidence>
<dbReference type="AlphaFoldDB" id="A0AAV6UD45"/>
<protein>
    <submittedName>
        <fullName evidence="1">Uncharacterized protein</fullName>
    </submittedName>
</protein>
<keyword evidence="2" id="KW-1185">Reference proteome</keyword>